<keyword evidence="2" id="KW-1185">Reference proteome</keyword>
<sequence>MVLLYAGSNTSLDVSGSQAQLILSGGFVFPLLDGGSAKGCGGPCNPLSGIGAGPSESSSEGSLLVHPWCVRAPRSPLGEALEAAHGTLAGPVLHELGSWAAVGGGMNHLSPRDGSPVALAEVKDRSGQCCESSLKVACP</sequence>
<accession>A0ABV0Z5E9</accession>
<proteinExistence type="predicted"/>
<dbReference type="EMBL" id="JAHRIP010051291">
    <property type="protein sequence ID" value="MEQ2301110.1"/>
    <property type="molecule type" value="Genomic_DNA"/>
</dbReference>
<evidence type="ECO:0000313" key="1">
    <source>
        <dbReference type="EMBL" id="MEQ2301110.1"/>
    </source>
</evidence>
<organism evidence="1 2">
    <name type="scientific">Ameca splendens</name>
    <dbReference type="NCBI Taxonomy" id="208324"/>
    <lineage>
        <taxon>Eukaryota</taxon>
        <taxon>Metazoa</taxon>
        <taxon>Chordata</taxon>
        <taxon>Craniata</taxon>
        <taxon>Vertebrata</taxon>
        <taxon>Euteleostomi</taxon>
        <taxon>Actinopterygii</taxon>
        <taxon>Neopterygii</taxon>
        <taxon>Teleostei</taxon>
        <taxon>Neoteleostei</taxon>
        <taxon>Acanthomorphata</taxon>
        <taxon>Ovalentaria</taxon>
        <taxon>Atherinomorphae</taxon>
        <taxon>Cyprinodontiformes</taxon>
        <taxon>Goodeidae</taxon>
        <taxon>Ameca</taxon>
    </lineage>
</organism>
<protein>
    <submittedName>
        <fullName evidence="1">Uncharacterized protein</fullName>
    </submittedName>
</protein>
<evidence type="ECO:0000313" key="2">
    <source>
        <dbReference type="Proteomes" id="UP001469553"/>
    </source>
</evidence>
<gene>
    <name evidence="1" type="ORF">AMECASPLE_032621</name>
</gene>
<reference evidence="1 2" key="1">
    <citation type="submission" date="2021-06" db="EMBL/GenBank/DDBJ databases">
        <authorList>
            <person name="Palmer J.M."/>
        </authorList>
    </citation>
    <scope>NUCLEOTIDE SEQUENCE [LARGE SCALE GENOMIC DNA]</scope>
    <source>
        <strain evidence="1 2">AS_MEX2019</strain>
        <tissue evidence="1">Muscle</tissue>
    </source>
</reference>
<comment type="caution">
    <text evidence="1">The sequence shown here is derived from an EMBL/GenBank/DDBJ whole genome shotgun (WGS) entry which is preliminary data.</text>
</comment>
<name>A0ABV0Z5E9_9TELE</name>
<dbReference type="Proteomes" id="UP001469553">
    <property type="component" value="Unassembled WGS sequence"/>
</dbReference>